<dbReference type="Pfam" id="PF05097">
    <property type="entry name" value="DUF688"/>
    <property type="match status" value="1"/>
</dbReference>
<dbReference type="AlphaFoldDB" id="A0AAV0CGZ4"/>
<dbReference type="Proteomes" id="UP001152523">
    <property type="component" value="Unassembled WGS sequence"/>
</dbReference>
<keyword evidence="3" id="KW-1185">Reference proteome</keyword>
<proteinExistence type="predicted"/>
<dbReference type="EMBL" id="CAMAPF010000027">
    <property type="protein sequence ID" value="CAH9074785.1"/>
    <property type="molecule type" value="Genomic_DNA"/>
</dbReference>
<feature type="region of interest" description="Disordered" evidence="1">
    <location>
        <begin position="411"/>
        <end position="457"/>
    </location>
</feature>
<dbReference type="PANTHER" id="PTHR33671">
    <property type="entry name" value="N-METHYLTRANSFERASE, PUTATIVE (DUF688)-RELATED"/>
    <property type="match status" value="1"/>
</dbReference>
<organism evidence="2 3">
    <name type="scientific">Cuscuta epithymum</name>
    <dbReference type="NCBI Taxonomy" id="186058"/>
    <lineage>
        <taxon>Eukaryota</taxon>
        <taxon>Viridiplantae</taxon>
        <taxon>Streptophyta</taxon>
        <taxon>Embryophyta</taxon>
        <taxon>Tracheophyta</taxon>
        <taxon>Spermatophyta</taxon>
        <taxon>Magnoliopsida</taxon>
        <taxon>eudicotyledons</taxon>
        <taxon>Gunneridae</taxon>
        <taxon>Pentapetalae</taxon>
        <taxon>asterids</taxon>
        <taxon>lamiids</taxon>
        <taxon>Solanales</taxon>
        <taxon>Convolvulaceae</taxon>
        <taxon>Cuscuteae</taxon>
        <taxon>Cuscuta</taxon>
        <taxon>Cuscuta subgen. Cuscuta</taxon>
    </lineage>
</organism>
<evidence type="ECO:0000313" key="3">
    <source>
        <dbReference type="Proteomes" id="UP001152523"/>
    </source>
</evidence>
<protein>
    <submittedName>
        <fullName evidence="2">Uncharacterized protein</fullName>
    </submittedName>
</protein>
<comment type="caution">
    <text evidence="2">The sequence shown here is derived from an EMBL/GenBank/DDBJ whole genome shotgun (WGS) entry which is preliminary data.</text>
</comment>
<accession>A0AAV0CGZ4</accession>
<gene>
    <name evidence="2" type="ORF">CEPIT_LOCUS5158</name>
</gene>
<reference evidence="2" key="1">
    <citation type="submission" date="2022-07" db="EMBL/GenBank/DDBJ databases">
        <authorList>
            <person name="Macas J."/>
            <person name="Novak P."/>
            <person name="Neumann P."/>
        </authorList>
    </citation>
    <scope>NUCLEOTIDE SEQUENCE</scope>
</reference>
<feature type="compositionally biased region" description="Polar residues" evidence="1">
    <location>
        <begin position="446"/>
        <end position="457"/>
    </location>
</feature>
<feature type="compositionally biased region" description="Pro residues" evidence="1">
    <location>
        <begin position="418"/>
        <end position="428"/>
    </location>
</feature>
<dbReference type="PANTHER" id="PTHR33671:SF1">
    <property type="entry name" value="DUF688 FAMILY PROTEIN"/>
    <property type="match status" value="1"/>
</dbReference>
<evidence type="ECO:0000256" key="1">
    <source>
        <dbReference type="SAM" id="MobiDB-lite"/>
    </source>
</evidence>
<sequence length="457" mass="49949">MVQGEEKKLKLNQPIISVRRGVSAKKLETGAALRLNRSESTVRSPGVVPFVWEDSPGKPKSNQCCCSFDKAVRRLKSFNRDDDDDEQQVIVSSSSRQYWGDHVVDTPLPKTTFVFFKGSDTSSACPPPVAPPTNFMIGLFLPPSTKTVSLTKQGVLQKPMNRAGKHRGRLQPSSFDALCYGSHRDLKKEKEEEADATDFPPKACGAVPPFCVTSSTFIMDPVPATTLEKTRVFPTSPSNKMHTYSPARSCIKRVNDDANVGWMAGLSKQKVEVIRKSRFAAGNGAGLDAMRSCKKLQKWLDDQSNSSSMQVQDSERSSITNRNSQMMTMTKTKEHEGHAAAAAAAANSFTDEGANKRKLPAAVRNVDTDNASSSFDLMLLTATSSYQGTAIKQEASRKPRQHSSDKDMMMNFVFPAAASPPLPPPLPESPTDSWLSRTLPLLSAKSAPSTPSRKTPF</sequence>
<evidence type="ECO:0000313" key="2">
    <source>
        <dbReference type="EMBL" id="CAH9074785.1"/>
    </source>
</evidence>
<name>A0AAV0CGZ4_9ASTE</name>
<dbReference type="InterPro" id="IPR007789">
    <property type="entry name" value="DUF688"/>
</dbReference>